<reference evidence="3 4" key="1">
    <citation type="submission" date="2024-10" db="EMBL/GenBank/DDBJ databases">
        <title>The Natural Products Discovery Center: Release of the First 8490 Sequenced Strains for Exploring Actinobacteria Biosynthetic Diversity.</title>
        <authorList>
            <person name="Kalkreuter E."/>
            <person name="Kautsar S.A."/>
            <person name="Yang D."/>
            <person name="Bader C.D."/>
            <person name="Teijaro C.N."/>
            <person name="Fluegel L."/>
            <person name="Davis C.M."/>
            <person name="Simpson J.R."/>
            <person name="Lauterbach L."/>
            <person name="Steele A.D."/>
            <person name="Gui C."/>
            <person name="Meng S."/>
            <person name="Li G."/>
            <person name="Viehrig K."/>
            <person name="Ye F."/>
            <person name="Su P."/>
            <person name="Kiefer A.F."/>
            <person name="Nichols A."/>
            <person name="Cepeda A.J."/>
            <person name="Yan W."/>
            <person name="Fan B."/>
            <person name="Jiang Y."/>
            <person name="Adhikari A."/>
            <person name="Zheng C.-J."/>
            <person name="Schuster L."/>
            <person name="Cowan T.M."/>
            <person name="Smanski M.J."/>
            <person name="Chevrette M.G."/>
            <person name="De Carvalho L.P.S."/>
            <person name="Shen B."/>
        </authorList>
    </citation>
    <scope>NUCLEOTIDE SEQUENCE [LARGE SCALE GENOMIC DNA]</scope>
    <source>
        <strain evidence="3 4">NPDC000087</strain>
    </source>
</reference>
<keyword evidence="2" id="KW-0456">Lyase</keyword>
<dbReference type="CDD" id="cd03416">
    <property type="entry name" value="CbiX_SirB_N"/>
    <property type="match status" value="1"/>
</dbReference>
<dbReference type="EMBL" id="JBIAZU010000005">
    <property type="protein sequence ID" value="MFF5293756.1"/>
    <property type="molecule type" value="Genomic_DNA"/>
</dbReference>
<dbReference type="PANTHER" id="PTHR33542:SF5">
    <property type="entry name" value="FERROCHELATASE CHE1"/>
    <property type="match status" value="1"/>
</dbReference>
<comment type="caution">
    <text evidence="3">The sequence shown here is derived from an EMBL/GenBank/DDBJ whole genome shotgun (WGS) entry which is preliminary data.</text>
</comment>
<dbReference type="PANTHER" id="PTHR33542">
    <property type="entry name" value="SIROHYDROCHLORIN FERROCHELATASE, CHLOROPLASTIC"/>
    <property type="match status" value="1"/>
</dbReference>
<evidence type="ECO:0000313" key="4">
    <source>
        <dbReference type="Proteomes" id="UP001602245"/>
    </source>
</evidence>
<dbReference type="Gene3D" id="3.40.50.1400">
    <property type="match status" value="2"/>
</dbReference>
<sequence length="251" mass="25891">MRPARLTDRLAVVLVAHGSRDPRAAAATSALAQAVRRARPAWDVHATYLDHAGPRPLDVLAALPGRSTVVVPLLLTKAYHGRVDIPALLADAADLPVSVTLADVLGPAASFPAPRFPSLLIDGLVRRLPAERLDAVVLAAAGTRNAAARATVEWAADALSARLSLPCTVAYASAAPPLPGAAVDLLRASGARRVGVAAYFLAPGYLYDLAARSAREAGAVAVAEPLTDAPELVRLVAARVDEATGRLRAAA</sequence>
<keyword evidence="1" id="KW-0479">Metal-binding</keyword>
<evidence type="ECO:0000256" key="2">
    <source>
        <dbReference type="ARBA" id="ARBA00023239"/>
    </source>
</evidence>
<evidence type="ECO:0000256" key="1">
    <source>
        <dbReference type="ARBA" id="ARBA00022723"/>
    </source>
</evidence>
<evidence type="ECO:0000313" key="3">
    <source>
        <dbReference type="EMBL" id="MFF5293756.1"/>
    </source>
</evidence>
<name>A0ABW6WKE1_9ACTN</name>
<keyword evidence="4" id="KW-1185">Reference proteome</keyword>
<dbReference type="SUPFAM" id="SSF53800">
    <property type="entry name" value="Chelatase"/>
    <property type="match status" value="1"/>
</dbReference>
<dbReference type="Pfam" id="PF01903">
    <property type="entry name" value="CbiX"/>
    <property type="match status" value="2"/>
</dbReference>
<accession>A0ABW6WKE1</accession>
<gene>
    <name evidence="3" type="ORF">ACFY35_30350</name>
</gene>
<dbReference type="InterPro" id="IPR002762">
    <property type="entry name" value="CbiX-like"/>
</dbReference>
<dbReference type="InterPro" id="IPR050963">
    <property type="entry name" value="Sirohydro_Cobaltochel/CbiX"/>
</dbReference>
<dbReference type="RefSeq" id="WP_020513709.1">
    <property type="nucleotide sequence ID" value="NZ_JBIAZU010000005.1"/>
</dbReference>
<organism evidence="3 4">
    <name type="scientific">Paractinoplanes globisporus</name>
    <dbReference type="NCBI Taxonomy" id="113565"/>
    <lineage>
        <taxon>Bacteria</taxon>
        <taxon>Bacillati</taxon>
        <taxon>Actinomycetota</taxon>
        <taxon>Actinomycetes</taxon>
        <taxon>Micromonosporales</taxon>
        <taxon>Micromonosporaceae</taxon>
        <taxon>Paractinoplanes</taxon>
    </lineage>
</organism>
<dbReference type="Proteomes" id="UP001602245">
    <property type="component" value="Unassembled WGS sequence"/>
</dbReference>
<proteinExistence type="predicted"/>
<protein>
    <submittedName>
        <fullName evidence="3">Sirohydrochlorin chelatase</fullName>
    </submittedName>
</protein>